<name>A0A9P6WWL8_RHIOR</name>
<protein>
    <submittedName>
        <fullName evidence="2">Uncharacterized protein</fullName>
    </submittedName>
</protein>
<keyword evidence="3" id="KW-1185">Reference proteome</keyword>
<feature type="region of interest" description="Disordered" evidence="1">
    <location>
        <begin position="144"/>
        <end position="165"/>
    </location>
</feature>
<accession>A0A9P6WWL8</accession>
<dbReference type="EMBL" id="JAANQT010004183">
    <property type="protein sequence ID" value="KAG1300411.1"/>
    <property type="molecule type" value="Genomic_DNA"/>
</dbReference>
<organism evidence="2 3">
    <name type="scientific">Rhizopus oryzae</name>
    <name type="common">Mucormycosis agent</name>
    <name type="synonym">Rhizopus arrhizus var. delemar</name>
    <dbReference type="NCBI Taxonomy" id="64495"/>
    <lineage>
        <taxon>Eukaryota</taxon>
        <taxon>Fungi</taxon>
        <taxon>Fungi incertae sedis</taxon>
        <taxon>Mucoromycota</taxon>
        <taxon>Mucoromycotina</taxon>
        <taxon>Mucoromycetes</taxon>
        <taxon>Mucorales</taxon>
        <taxon>Mucorineae</taxon>
        <taxon>Rhizopodaceae</taxon>
        <taxon>Rhizopus</taxon>
    </lineage>
</organism>
<dbReference type="Proteomes" id="UP000716291">
    <property type="component" value="Unassembled WGS sequence"/>
</dbReference>
<evidence type="ECO:0000256" key="1">
    <source>
        <dbReference type="SAM" id="MobiDB-lite"/>
    </source>
</evidence>
<evidence type="ECO:0000313" key="3">
    <source>
        <dbReference type="Proteomes" id="UP000716291"/>
    </source>
</evidence>
<dbReference type="OrthoDB" id="10273139at2759"/>
<evidence type="ECO:0000313" key="2">
    <source>
        <dbReference type="EMBL" id="KAG1300411.1"/>
    </source>
</evidence>
<dbReference type="AlphaFoldDB" id="A0A9P6WWL8"/>
<proteinExistence type="predicted"/>
<sequence>MERTNLVFMSVEMYPPANRPTILSLIEEQRNDISAKQNQIQVLDENVEGERSRVQNELVLALNTVPAPDLNQLLLELGWPMVDVCQDLNLPYEYALMARRTYNPTRIATNDNNEKIIVQEENDKVTQLLQRISLLEVSLNRQTHRNASSTQRKSTKPAIDTFEFDDPLPTETKRQMFGERRKRAKIPQFTSGNSEVAQQWLQPYEVLCEYLVVFGHY</sequence>
<gene>
    <name evidence="2" type="ORF">G6F64_012727</name>
</gene>
<reference evidence="2" key="1">
    <citation type="journal article" date="2020" name="Microb. Genom.">
        <title>Genetic diversity of clinical and environmental Mucorales isolates obtained from an investigation of mucormycosis cases among solid organ transplant recipients.</title>
        <authorList>
            <person name="Nguyen M.H."/>
            <person name="Kaul D."/>
            <person name="Muto C."/>
            <person name="Cheng S.J."/>
            <person name="Richter R.A."/>
            <person name="Bruno V.M."/>
            <person name="Liu G."/>
            <person name="Beyhan S."/>
            <person name="Sundermann A.J."/>
            <person name="Mounaud S."/>
            <person name="Pasculle A.W."/>
            <person name="Nierman W.C."/>
            <person name="Driscoll E."/>
            <person name="Cumbie R."/>
            <person name="Clancy C.J."/>
            <person name="Dupont C.L."/>
        </authorList>
    </citation>
    <scope>NUCLEOTIDE SEQUENCE</scope>
    <source>
        <strain evidence="2">GL11</strain>
    </source>
</reference>
<comment type="caution">
    <text evidence="2">The sequence shown here is derived from an EMBL/GenBank/DDBJ whole genome shotgun (WGS) entry which is preliminary data.</text>
</comment>